<protein>
    <submittedName>
        <fullName evidence="1">Uncharacterized protein</fullName>
    </submittedName>
</protein>
<dbReference type="Proteomes" id="UP000054549">
    <property type="component" value="Unassembled WGS sequence"/>
</dbReference>
<dbReference type="EMBL" id="KN818286">
    <property type="protein sequence ID" value="KIL61260.1"/>
    <property type="molecule type" value="Genomic_DNA"/>
</dbReference>
<dbReference type="InParanoid" id="A0A0C2SDX3"/>
<gene>
    <name evidence="1" type="ORF">M378DRAFT_859506</name>
</gene>
<dbReference type="AlphaFoldDB" id="A0A0C2SDX3"/>
<organism evidence="1 2">
    <name type="scientific">Amanita muscaria (strain Koide BX008)</name>
    <dbReference type="NCBI Taxonomy" id="946122"/>
    <lineage>
        <taxon>Eukaryota</taxon>
        <taxon>Fungi</taxon>
        <taxon>Dikarya</taxon>
        <taxon>Basidiomycota</taxon>
        <taxon>Agaricomycotina</taxon>
        <taxon>Agaricomycetes</taxon>
        <taxon>Agaricomycetidae</taxon>
        <taxon>Agaricales</taxon>
        <taxon>Pluteineae</taxon>
        <taxon>Amanitaceae</taxon>
        <taxon>Amanita</taxon>
    </lineage>
</organism>
<evidence type="ECO:0000313" key="2">
    <source>
        <dbReference type="Proteomes" id="UP000054549"/>
    </source>
</evidence>
<evidence type="ECO:0000313" key="1">
    <source>
        <dbReference type="EMBL" id="KIL61260.1"/>
    </source>
</evidence>
<name>A0A0C2SDX3_AMAMK</name>
<accession>A0A0C2SDX3</accession>
<sequence>MARSEGTANESGRQGEKAAELGGYLLHDLKIPCHDMQALLPRLAILLATSQHVRPHLASRHLSGVVVKSKLRWNVLRPDHVHLRAILTLALILVRQLARDLGRLYPSSSQVALLSDDDTS</sequence>
<reference evidence="1 2" key="1">
    <citation type="submission" date="2014-04" db="EMBL/GenBank/DDBJ databases">
        <title>Evolutionary Origins and Diversification of the Mycorrhizal Mutualists.</title>
        <authorList>
            <consortium name="DOE Joint Genome Institute"/>
            <consortium name="Mycorrhizal Genomics Consortium"/>
            <person name="Kohler A."/>
            <person name="Kuo A."/>
            <person name="Nagy L.G."/>
            <person name="Floudas D."/>
            <person name="Copeland A."/>
            <person name="Barry K.W."/>
            <person name="Cichocki N."/>
            <person name="Veneault-Fourrey C."/>
            <person name="LaButti K."/>
            <person name="Lindquist E.A."/>
            <person name="Lipzen A."/>
            <person name="Lundell T."/>
            <person name="Morin E."/>
            <person name="Murat C."/>
            <person name="Riley R."/>
            <person name="Ohm R."/>
            <person name="Sun H."/>
            <person name="Tunlid A."/>
            <person name="Henrissat B."/>
            <person name="Grigoriev I.V."/>
            <person name="Hibbett D.S."/>
            <person name="Martin F."/>
        </authorList>
    </citation>
    <scope>NUCLEOTIDE SEQUENCE [LARGE SCALE GENOMIC DNA]</scope>
    <source>
        <strain evidence="1 2">Koide BX008</strain>
    </source>
</reference>
<proteinExistence type="predicted"/>
<dbReference type="HOGENOM" id="CLU_2049103_0_0_1"/>
<keyword evidence="2" id="KW-1185">Reference proteome</keyword>